<dbReference type="Proteomes" id="UP000663879">
    <property type="component" value="Unassembled WGS sequence"/>
</dbReference>
<protein>
    <submittedName>
        <fullName evidence="1">Uncharacterized protein</fullName>
    </submittedName>
</protein>
<gene>
    <name evidence="1" type="ORF">OXX778_LOCUS13738</name>
</gene>
<evidence type="ECO:0000313" key="2">
    <source>
        <dbReference type="Proteomes" id="UP000663879"/>
    </source>
</evidence>
<organism evidence="1 2">
    <name type="scientific">Brachionus calyciflorus</name>
    <dbReference type="NCBI Taxonomy" id="104777"/>
    <lineage>
        <taxon>Eukaryota</taxon>
        <taxon>Metazoa</taxon>
        <taxon>Spiralia</taxon>
        <taxon>Gnathifera</taxon>
        <taxon>Rotifera</taxon>
        <taxon>Eurotatoria</taxon>
        <taxon>Monogononta</taxon>
        <taxon>Pseudotrocha</taxon>
        <taxon>Ploima</taxon>
        <taxon>Brachionidae</taxon>
        <taxon>Brachionus</taxon>
    </lineage>
</organism>
<comment type="caution">
    <text evidence="1">The sequence shown here is derived from an EMBL/GenBank/DDBJ whole genome shotgun (WGS) entry which is preliminary data.</text>
</comment>
<evidence type="ECO:0000313" key="1">
    <source>
        <dbReference type="EMBL" id="CAF0946990.1"/>
    </source>
</evidence>
<accession>A0A814CNJ0</accession>
<reference evidence="1" key="1">
    <citation type="submission" date="2021-02" db="EMBL/GenBank/DDBJ databases">
        <authorList>
            <person name="Nowell W R."/>
        </authorList>
    </citation>
    <scope>NUCLEOTIDE SEQUENCE</scope>
    <source>
        <strain evidence="1">Ploen Becks lab</strain>
    </source>
</reference>
<keyword evidence="2" id="KW-1185">Reference proteome</keyword>
<proteinExistence type="predicted"/>
<sequence>MNNFLNFIENEQNNNLFGVGIQNLLLDLEESLKPINRLIIEEYSNMDYLTKANIVRETFDINAGGNNFSLIMEIIKNQIMTLKNIEKQVGLYREIRSCLSEEYIDFEKLQYLKKIYDNTLPQRILEKISNYTNSASQIHEISTTNEENWDESN</sequence>
<dbReference type="EMBL" id="CAJNOC010002696">
    <property type="protein sequence ID" value="CAF0946990.1"/>
    <property type="molecule type" value="Genomic_DNA"/>
</dbReference>
<name>A0A814CNJ0_9BILA</name>
<dbReference type="AlphaFoldDB" id="A0A814CNJ0"/>